<feature type="domain" description="GH15-like" evidence="2">
    <location>
        <begin position="9"/>
        <end position="99"/>
    </location>
</feature>
<dbReference type="Gene3D" id="1.50.10.10">
    <property type="match status" value="1"/>
</dbReference>
<dbReference type="Pfam" id="PF00723">
    <property type="entry name" value="Glyco_hydro_15"/>
    <property type="match status" value="1"/>
</dbReference>
<dbReference type="SUPFAM" id="SSF48208">
    <property type="entry name" value="Six-hairpin glycosidases"/>
    <property type="match status" value="1"/>
</dbReference>
<evidence type="ECO:0000259" key="2">
    <source>
        <dbReference type="Pfam" id="PF00723"/>
    </source>
</evidence>
<sequence length="136" mass="14286">MLTGLTSLAGGMVAAATTALPERSDEGRNFDYRYAWIRDQCFAGHAVAAHGGPPRLLRDAAEFAAARILADGDRLRPAYTVTGGQVPPQHDSGLPGYPGAATSPSCSPTCSPAAERSGDRPPDRSRARWRARGPAL</sequence>
<dbReference type="InterPro" id="IPR012341">
    <property type="entry name" value="6hp_glycosidase-like_sf"/>
</dbReference>
<feature type="region of interest" description="Disordered" evidence="1">
    <location>
        <begin position="79"/>
        <end position="136"/>
    </location>
</feature>
<dbReference type="InterPro" id="IPR011613">
    <property type="entry name" value="GH15-like"/>
</dbReference>
<feature type="compositionally biased region" description="Basic residues" evidence="1">
    <location>
        <begin position="127"/>
        <end position="136"/>
    </location>
</feature>
<keyword evidence="4" id="KW-1185">Reference proteome</keyword>
<reference evidence="3 4" key="1">
    <citation type="submission" date="2023-11" db="EMBL/GenBank/DDBJ databases">
        <title>Actinomadura monticuli sp. nov., isolated from volcanic ash.</title>
        <authorList>
            <person name="Lee S.D."/>
            <person name="Yang H."/>
            <person name="Kim I.S."/>
        </authorList>
    </citation>
    <scope>NUCLEOTIDE SEQUENCE [LARGE SCALE GENOMIC DNA]</scope>
    <source>
        <strain evidence="3 4">DLS-62</strain>
    </source>
</reference>
<dbReference type="EMBL" id="JAXCEI010000001">
    <property type="protein sequence ID" value="MFA1537332.1"/>
    <property type="molecule type" value="Genomic_DNA"/>
</dbReference>
<evidence type="ECO:0000256" key="1">
    <source>
        <dbReference type="SAM" id="MobiDB-lite"/>
    </source>
</evidence>
<dbReference type="InterPro" id="IPR008928">
    <property type="entry name" value="6-hairpin_glycosidase_sf"/>
</dbReference>
<feature type="compositionally biased region" description="Basic and acidic residues" evidence="1">
    <location>
        <begin position="116"/>
        <end position="126"/>
    </location>
</feature>
<proteinExistence type="predicted"/>
<comment type="caution">
    <text evidence="3">The sequence shown here is derived from an EMBL/GenBank/DDBJ whole genome shotgun (WGS) entry which is preliminary data.</text>
</comment>
<keyword evidence="3" id="KW-0378">Hydrolase</keyword>
<name>A0ABV4Q2F4_9ACTN</name>
<accession>A0ABV4Q2F4</accession>
<protein>
    <submittedName>
        <fullName evidence="3">Glycoside hydrolase family 15 protein</fullName>
    </submittedName>
</protein>
<gene>
    <name evidence="3" type="ORF">SM611_00160</name>
</gene>
<dbReference type="RefSeq" id="WP_371946692.1">
    <property type="nucleotide sequence ID" value="NZ_JAXCEI010000001.1"/>
</dbReference>
<evidence type="ECO:0000313" key="3">
    <source>
        <dbReference type="EMBL" id="MFA1537332.1"/>
    </source>
</evidence>
<dbReference type="Proteomes" id="UP001569963">
    <property type="component" value="Unassembled WGS sequence"/>
</dbReference>
<evidence type="ECO:0000313" key="4">
    <source>
        <dbReference type="Proteomes" id="UP001569963"/>
    </source>
</evidence>
<organism evidence="3 4">
    <name type="scientific">Actinomadura monticuli</name>
    <dbReference type="NCBI Taxonomy" id="3097367"/>
    <lineage>
        <taxon>Bacteria</taxon>
        <taxon>Bacillati</taxon>
        <taxon>Actinomycetota</taxon>
        <taxon>Actinomycetes</taxon>
        <taxon>Streptosporangiales</taxon>
        <taxon>Thermomonosporaceae</taxon>
        <taxon>Actinomadura</taxon>
    </lineage>
</organism>
<feature type="compositionally biased region" description="Low complexity" evidence="1">
    <location>
        <begin position="100"/>
        <end position="114"/>
    </location>
</feature>
<dbReference type="GO" id="GO:0016787">
    <property type="term" value="F:hydrolase activity"/>
    <property type="evidence" value="ECO:0007669"/>
    <property type="project" value="UniProtKB-KW"/>
</dbReference>